<dbReference type="VEuPathDB" id="FungiDB:JI435_410020"/>
<dbReference type="Proteomes" id="UP000663193">
    <property type="component" value="Chromosome 7"/>
</dbReference>
<evidence type="ECO:0000313" key="2">
    <source>
        <dbReference type="Proteomes" id="UP000663193"/>
    </source>
</evidence>
<protein>
    <submittedName>
        <fullName evidence="1">Uncharacterized protein</fullName>
    </submittedName>
</protein>
<dbReference type="EMBL" id="CP069029">
    <property type="protein sequence ID" value="QRC97067.1"/>
    <property type="molecule type" value="Genomic_DNA"/>
</dbReference>
<accession>A0A7U2F1T2</accession>
<reference evidence="2" key="1">
    <citation type="journal article" date="2021" name="BMC Genomics">
        <title>Chromosome-level genome assembly and manually-curated proteome of model necrotroph Parastagonospora nodorum Sn15 reveals a genome-wide trove of candidate effector homologs, and redundancy of virulence-related functions within an accessory chromosome.</title>
        <authorList>
            <person name="Bertazzoni S."/>
            <person name="Jones D.A.B."/>
            <person name="Phan H.T."/>
            <person name="Tan K.-C."/>
            <person name="Hane J.K."/>
        </authorList>
    </citation>
    <scope>NUCLEOTIDE SEQUENCE [LARGE SCALE GENOMIC DNA]</scope>
    <source>
        <strain evidence="2">SN15 / ATCC MYA-4574 / FGSC 10173)</strain>
    </source>
</reference>
<organism evidence="1 2">
    <name type="scientific">Phaeosphaeria nodorum (strain SN15 / ATCC MYA-4574 / FGSC 10173)</name>
    <name type="common">Glume blotch fungus</name>
    <name type="synonym">Parastagonospora nodorum</name>
    <dbReference type="NCBI Taxonomy" id="321614"/>
    <lineage>
        <taxon>Eukaryota</taxon>
        <taxon>Fungi</taxon>
        <taxon>Dikarya</taxon>
        <taxon>Ascomycota</taxon>
        <taxon>Pezizomycotina</taxon>
        <taxon>Dothideomycetes</taxon>
        <taxon>Pleosporomycetidae</taxon>
        <taxon>Pleosporales</taxon>
        <taxon>Pleosporineae</taxon>
        <taxon>Phaeosphaeriaceae</taxon>
        <taxon>Parastagonospora</taxon>
    </lineage>
</organism>
<sequence length="61" mass="6805">MKIDLRLFSSVVRVAGSMMAKCYGHLSASSQVFIQGTRDVRLLYTRLGYARASLTKVVQHS</sequence>
<name>A0A7U2F1T2_PHANO</name>
<gene>
    <name evidence="1" type="ORF">JI435_410020</name>
</gene>
<keyword evidence="2" id="KW-1185">Reference proteome</keyword>
<evidence type="ECO:0000313" key="1">
    <source>
        <dbReference type="EMBL" id="QRC97067.1"/>
    </source>
</evidence>
<dbReference type="AlphaFoldDB" id="A0A7U2F1T2"/>
<proteinExistence type="predicted"/>